<dbReference type="InterPro" id="IPR056833">
    <property type="entry name" value="ARM_TT21_N"/>
</dbReference>
<evidence type="ECO:0000259" key="4">
    <source>
        <dbReference type="Pfam" id="PF25062"/>
    </source>
</evidence>
<dbReference type="Pfam" id="PF25062">
    <property type="entry name" value="ARM_TT21_N"/>
    <property type="match status" value="1"/>
</dbReference>
<dbReference type="PROSITE" id="PS50005">
    <property type="entry name" value="TPR"/>
    <property type="match status" value="1"/>
</dbReference>
<dbReference type="Gene3D" id="1.25.40.10">
    <property type="entry name" value="Tetratricopeptide repeat domain"/>
    <property type="match status" value="5"/>
</dbReference>
<dbReference type="InterPro" id="IPR056834">
    <property type="entry name" value="ARM_TT21_C"/>
</dbReference>
<reference evidence="7" key="2">
    <citation type="submission" date="2025-09" db="UniProtKB">
        <authorList>
            <consortium name="Ensembl"/>
        </authorList>
    </citation>
    <scope>IDENTIFICATION</scope>
</reference>
<dbReference type="Pfam" id="PF25064">
    <property type="entry name" value="ARM_TT21_5th"/>
    <property type="match status" value="1"/>
</dbReference>
<dbReference type="AlphaFoldDB" id="A0A674BY49"/>
<evidence type="ECO:0000313" key="8">
    <source>
        <dbReference type="Proteomes" id="UP000472277"/>
    </source>
</evidence>
<dbReference type="Pfam" id="PF25060">
    <property type="entry name" value="ARM_TT21_2nd"/>
    <property type="match status" value="1"/>
</dbReference>
<dbReference type="Pfam" id="PF25058">
    <property type="entry name" value="ARM_TT21"/>
    <property type="match status" value="1"/>
</dbReference>
<dbReference type="Pfam" id="PF25063">
    <property type="entry name" value="ARM_TT21_C"/>
    <property type="match status" value="1"/>
</dbReference>
<dbReference type="GO" id="GO:0035721">
    <property type="term" value="P:intraciliary retrograde transport"/>
    <property type="evidence" value="ECO:0007669"/>
    <property type="project" value="TreeGrafter"/>
</dbReference>
<name>A0A674BY49_SALTR</name>
<feature type="domain" description="Tetratricopeptide repeat protein 21A/21B C-terminal ARM" evidence="5">
    <location>
        <begin position="849"/>
        <end position="1045"/>
    </location>
</feature>
<dbReference type="SUPFAM" id="SSF48452">
    <property type="entry name" value="TPR-like"/>
    <property type="match status" value="4"/>
</dbReference>
<dbReference type="Ensembl" id="ENSSTUT00000080982.1">
    <property type="protein sequence ID" value="ENSSTUP00000076188.1"/>
    <property type="gene ID" value="ENSSTUG00000033245.1"/>
</dbReference>
<feature type="domain" description="Tetratricopeptide repeat protein 21A/21B second ARM" evidence="3">
    <location>
        <begin position="266"/>
        <end position="504"/>
    </location>
</feature>
<dbReference type="SMART" id="SM00028">
    <property type="entry name" value="TPR"/>
    <property type="match status" value="7"/>
</dbReference>
<dbReference type="PANTHER" id="PTHR14699">
    <property type="entry name" value="STI2 PROTEIN-RELATED"/>
    <property type="match status" value="1"/>
</dbReference>
<keyword evidence="2" id="KW-0802">TPR repeat</keyword>
<evidence type="ECO:0000259" key="6">
    <source>
        <dbReference type="Pfam" id="PF25064"/>
    </source>
</evidence>
<evidence type="ECO:0008006" key="9">
    <source>
        <dbReference type="Google" id="ProtNLM"/>
    </source>
</evidence>
<feature type="domain" description="Tetratricopeptide repeat protein 21A/21B N-terminal ARM repeat" evidence="4">
    <location>
        <begin position="11"/>
        <end position="231"/>
    </location>
</feature>
<dbReference type="GeneTree" id="ENSGT00390000005979"/>
<proteinExistence type="inferred from homology"/>
<reference evidence="7" key="1">
    <citation type="submission" date="2025-08" db="UniProtKB">
        <authorList>
            <consortium name="Ensembl"/>
        </authorList>
    </citation>
    <scope>IDENTIFICATION</scope>
</reference>
<dbReference type="InterPro" id="IPR056835">
    <property type="entry name" value="ARM_TT21_5th"/>
</dbReference>
<dbReference type="InterPro" id="IPR019734">
    <property type="entry name" value="TPR_rpt"/>
</dbReference>
<dbReference type="GO" id="GO:0061512">
    <property type="term" value="P:protein localization to cilium"/>
    <property type="evidence" value="ECO:0007669"/>
    <property type="project" value="TreeGrafter"/>
</dbReference>
<dbReference type="InterPro" id="IPR011990">
    <property type="entry name" value="TPR-like_helical_dom_sf"/>
</dbReference>
<evidence type="ECO:0000256" key="2">
    <source>
        <dbReference type="PROSITE-ProRule" id="PRU00339"/>
    </source>
</evidence>
<sequence length="1067" mass="120494">AISDETSASLVYFMGEKFYRQSIHTAEYYLNMYSQDPVLLFFKGFGILMEGRTQEAMRELERVKDKPTVAICSSMALICAHKRSDMIDHEAVSALETHVRNIRKTEGEKALFYGALFLWLMGRVDKAKDYIDKILKISKSSKQASILKGWVDMNSEDEFQRDNAIFYLDGGGQHSRDVFGLMGKAKYFMNKHNFTGSQQVVNQIVTSHSDFLPGLMLKMKLFLALQDWEQTLDTAARILQQDGRNLKAIQVLAIHTIVMDGDLVKVSNPEILQLLTPFTERAYSKAPGNADVANEMGYLLSLQKKTKEATRWYSAALNTDISSVPALAGLIRCQLMDGQLQEAANQLEFLREIHQSIGQSELVLLQALLVHKRGAGLAVMSPLLKEATDLHFLDLRGRPMGPDYFHRLHPDFIFQVVNLYLSFFQKPLTAGQPVPFGLSHCGMVLQPVVQMAPGLLLGAYHMAHIMFLSGDSQSAQQFLDFCLERDPTIAEVHLLQARIQLHEGDYNLCFQSLETGVSHTFQVLDLPQYHLLKARALRGVGKLEEAIKSLKVAMGIQAGRGREAHVSNTERVSVFLELAEALRLHGEPHESTMVLQDAIVEFAGTPEEICVTIANVDMALAKDDLDTALSVLRGITPDQTHYTAAKEKMALIYLQRRKDKKLYIACYREIRDELPGPQSSILLGDAYINIQEPERAIEVYREATRGTVRDATLSRKMGRAYVKTHQYNQIQAPILLSAHTGHSSPFSTISQERSARLDDALALFQACELHDHGATTEPGYNYCKGLYYWHVYRVSEALFHLNKARRDNEWGDQAMELMIRICLNPDNEVIGGEVQLGGAEHREQVGVATAQNLVKEFRPRQGSSGGQRSDGITLLVNLCLMATRDPKHIQRALQVFTELASTKVNNVPYLLAMGQAFMLLKQTPRARNQLKRLTKVDFFTVLSEDLEAAWLLLADVYIKSGKYDIASDLLQRCIKYNQSCSRAYEYMGYIREKEQSYHDASVFYDHAWLYTNRVNPSMGFRLAFNYLKFKQYNEAIEVCHKVCTMDDITTVAWSQICKTTQRDLGPG</sequence>
<evidence type="ECO:0000313" key="7">
    <source>
        <dbReference type="Ensembl" id="ENSSTUP00000076188.1"/>
    </source>
</evidence>
<evidence type="ECO:0000259" key="3">
    <source>
        <dbReference type="Pfam" id="PF25060"/>
    </source>
</evidence>
<accession>A0A674BY49</accession>
<dbReference type="InterPro" id="IPR056832">
    <property type="entry name" value="ARM_TT21_2nd"/>
</dbReference>
<organism evidence="7 8">
    <name type="scientific">Salmo trutta</name>
    <name type="common">Brown trout</name>
    <dbReference type="NCBI Taxonomy" id="8032"/>
    <lineage>
        <taxon>Eukaryota</taxon>
        <taxon>Metazoa</taxon>
        <taxon>Chordata</taxon>
        <taxon>Craniata</taxon>
        <taxon>Vertebrata</taxon>
        <taxon>Euteleostomi</taxon>
        <taxon>Actinopterygii</taxon>
        <taxon>Neopterygii</taxon>
        <taxon>Teleostei</taxon>
        <taxon>Protacanthopterygii</taxon>
        <taxon>Salmoniformes</taxon>
        <taxon>Salmonidae</taxon>
        <taxon>Salmoninae</taxon>
        <taxon>Salmo</taxon>
    </lineage>
</organism>
<dbReference type="Pfam" id="PF13181">
    <property type="entry name" value="TPR_8"/>
    <property type="match status" value="1"/>
</dbReference>
<dbReference type="FunFam" id="1.25.40.10:FF:000377">
    <property type="entry name" value="Tetratricopeptide repeat domain 21B"/>
    <property type="match status" value="1"/>
</dbReference>
<evidence type="ECO:0000259" key="5">
    <source>
        <dbReference type="Pfam" id="PF25063"/>
    </source>
</evidence>
<protein>
    <recommendedName>
        <fullName evidence="9">Tetratricopeptide repeat domain 21B</fullName>
    </recommendedName>
</protein>
<dbReference type="GO" id="GO:0030991">
    <property type="term" value="C:intraciliary transport particle A"/>
    <property type="evidence" value="ECO:0007669"/>
    <property type="project" value="TreeGrafter"/>
</dbReference>
<dbReference type="PANTHER" id="PTHR14699:SF2">
    <property type="entry name" value="TETRATRICOPEPTIDE REPEAT PROTEIN 21A"/>
    <property type="match status" value="1"/>
</dbReference>
<keyword evidence="8" id="KW-1185">Reference proteome</keyword>
<evidence type="ECO:0000256" key="1">
    <source>
        <dbReference type="ARBA" id="ARBA00010935"/>
    </source>
</evidence>
<comment type="similarity">
    <text evidence="1">Belongs to the TTC21 family.</text>
</comment>
<dbReference type="GO" id="GO:0005929">
    <property type="term" value="C:cilium"/>
    <property type="evidence" value="ECO:0007669"/>
    <property type="project" value="GOC"/>
</dbReference>
<feature type="repeat" description="TPR" evidence="2">
    <location>
        <begin position="947"/>
        <end position="980"/>
    </location>
</feature>
<dbReference type="InterPro" id="IPR040364">
    <property type="entry name" value="TTC21A/TTC21B"/>
</dbReference>
<feature type="domain" description="Tetratricopeptide repeat protein 21A/21B fifth ARM repeats" evidence="6">
    <location>
        <begin position="752"/>
        <end position="823"/>
    </location>
</feature>
<dbReference type="Proteomes" id="UP000472277">
    <property type="component" value="Chromosome 6"/>
</dbReference>